<accession>A0ABY8IZT2</accession>
<reference evidence="1 2" key="1">
    <citation type="submission" date="2023-04" db="EMBL/GenBank/DDBJ databases">
        <title>Genome sequence of Halobacillus naozhouensis KACC 21980.</title>
        <authorList>
            <person name="Kim S."/>
            <person name="Heo J."/>
            <person name="Kwon S.-W."/>
        </authorList>
    </citation>
    <scope>NUCLEOTIDE SEQUENCE [LARGE SCALE GENOMIC DNA]</scope>
    <source>
        <strain evidence="1 2">KCTC 13234</strain>
    </source>
</reference>
<evidence type="ECO:0008006" key="3">
    <source>
        <dbReference type="Google" id="ProtNLM"/>
    </source>
</evidence>
<keyword evidence="2" id="KW-1185">Reference proteome</keyword>
<organism evidence="1 2">
    <name type="scientific">Halobacillus naozhouensis</name>
    <dbReference type="NCBI Taxonomy" id="554880"/>
    <lineage>
        <taxon>Bacteria</taxon>
        <taxon>Bacillati</taxon>
        <taxon>Bacillota</taxon>
        <taxon>Bacilli</taxon>
        <taxon>Bacillales</taxon>
        <taxon>Bacillaceae</taxon>
        <taxon>Halobacillus</taxon>
    </lineage>
</organism>
<dbReference type="Proteomes" id="UP001221597">
    <property type="component" value="Chromosome"/>
</dbReference>
<dbReference type="RefSeq" id="WP_283076870.1">
    <property type="nucleotide sequence ID" value="NZ_CP121671.1"/>
</dbReference>
<dbReference type="EMBL" id="CP121671">
    <property type="protein sequence ID" value="WFT74877.1"/>
    <property type="molecule type" value="Genomic_DNA"/>
</dbReference>
<sequence length="75" mass="8707">MENVLELIENYREDSRQQPGNIDLLSDYQDGIIDAYLEMEGTDEFIANIFKQADFNDSDIEFMIDKLKAVQPCVQ</sequence>
<name>A0ABY8IZT2_9BACI</name>
<evidence type="ECO:0000313" key="2">
    <source>
        <dbReference type="Proteomes" id="UP001221597"/>
    </source>
</evidence>
<proteinExistence type="predicted"/>
<evidence type="ECO:0000313" key="1">
    <source>
        <dbReference type="EMBL" id="WFT74877.1"/>
    </source>
</evidence>
<protein>
    <recommendedName>
        <fullName evidence="3">Phage protein</fullName>
    </recommendedName>
</protein>
<gene>
    <name evidence="1" type="ORF">P9989_00105</name>
</gene>